<name>B8EKR6_METSB</name>
<sequence>MALAAPKCFNRWRAAICLVFRRLWVKANQRGIG</sequence>
<proteinExistence type="predicted"/>
<dbReference type="Proteomes" id="UP000002257">
    <property type="component" value="Chromosome"/>
</dbReference>
<dbReference type="HOGENOM" id="CLU_3382692_0_0_5"/>
<dbReference type="AlphaFoldDB" id="B8EKR6"/>
<gene>
    <name evidence="1" type="ordered locus">Msil_3034</name>
</gene>
<dbReference type="EMBL" id="CP001280">
    <property type="protein sequence ID" value="ACK51944.1"/>
    <property type="molecule type" value="Genomic_DNA"/>
</dbReference>
<evidence type="ECO:0000313" key="2">
    <source>
        <dbReference type="Proteomes" id="UP000002257"/>
    </source>
</evidence>
<protein>
    <submittedName>
        <fullName evidence="1">Uncharacterized protein</fullName>
    </submittedName>
</protein>
<dbReference type="STRING" id="395965.Msil_3034"/>
<accession>B8EKR6</accession>
<reference evidence="1 2" key="1">
    <citation type="journal article" date="2010" name="J. Bacteriol.">
        <title>Complete genome sequence of the aerobic facultative methanotroph Methylocella silvestris BL2.</title>
        <authorList>
            <person name="Chen Y."/>
            <person name="Crombie A."/>
            <person name="Rahman M.T."/>
            <person name="Dedysh S.N."/>
            <person name="Liesack W."/>
            <person name="Stott M.B."/>
            <person name="Alam M."/>
            <person name="Theisen A.R."/>
            <person name="Murrell J.C."/>
            <person name="Dunfield P.F."/>
        </authorList>
    </citation>
    <scope>NUCLEOTIDE SEQUENCE [LARGE SCALE GENOMIC DNA]</scope>
    <source>
        <strain evidence="2">DSM 15510 / CIP 108128 / LMG 27833 / NCIMB 13906 / BL2</strain>
    </source>
</reference>
<dbReference type="KEGG" id="msl:Msil_3034"/>
<evidence type="ECO:0000313" key="1">
    <source>
        <dbReference type="EMBL" id="ACK51944.1"/>
    </source>
</evidence>
<organism evidence="1 2">
    <name type="scientific">Methylocella silvestris (strain DSM 15510 / CIP 108128 / LMG 27833 / NCIMB 13906 / BL2)</name>
    <dbReference type="NCBI Taxonomy" id="395965"/>
    <lineage>
        <taxon>Bacteria</taxon>
        <taxon>Pseudomonadati</taxon>
        <taxon>Pseudomonadota</taxon>
        <taxon>Alphaproteobacteria</taxon>
        <taxon>Hyphomicrobiales</taxon>
        <taxon>Beijerinckiaceae</taxon>
        <taxon>Methylocella</taxon>
    </lineage>
</organism>
<keyword evidence="2" id="KW-1185">Reference proteome</keyword>